<evidence type="ECO:0000256" key="6">
    <source>
        <dbReference type="ARBA" id="ARBA00022884"/>
    </source>
</evidence>
<dbReference type="KEGG" id="frc:KX01_1785"/>
<reference evidence="11" key="1">
    <citation type="submission" date="2014-10" db="EMBL/GenBank/DDBJ databases">
        <authorList>
            <person name="Kuske C.R."/>
            <person name="Challacombe J.F."/>
            <person name="Daligault H.E."/>
            <person name="Davenport K.W."/>
            <person name="Johnson S.L."/>
            <person name="Siddaramappa S."/>
            <person name="Petersen J.M."/>
        </authorList>
    </citation>
    <scope>NUCLEOTIDE SEQUENCE [LARGE SCALE GENOMIC DNA]</scope>
    <source>
        <strain evidence="11">CA97-1460</strain>
    </source>
</reference>
<accession>A0A1J0KRU3</accession>
<dbReference type="InterPro" id="IPR003029">
    <property type="entry name" value="S1_domain"/>
</dbReference>
<dbReference type="InterPro" id="IPR011805">
    <property type="entry name" value="RNase_R"/>
</dbReference>
<dbReference type="Pfam" id="PF00575">
    <property type="entry name" value="S1"/>
    <property type="match status" value="1"/>
</dbReference>
<dbReference type="Proteomes" id="UP000182521">
    <property type="component" value="Chromosome"/>
</dbReference>
<keyword evidence="4 7" id="KW-0378">Hydrolase</keyword>
<sequence>MSKYNIENDPNKELEAQKYTNPIPSREFILKYLKDLGFPATIENIAQALEIDKRSQLEGLINRLGAMDRDGQVVKDKSFYRLADYKHLYITSKVRSDKDGRLVLFSHVEQAEVVISSTYSKMLFVGDEVAAKIIGLNKKNQLEAEVTTILKRNTKTLVGYYDTCFDGHFLRPVSKNISSNIILLPPREKIEQHSLIEAEIIVQPSVIGAAVGRFLRIVEEMSPVKEAMMIASKKYDLTEEWSKKALKYLEKVSEDVKLENRVDLRSLDFVTIDGEDAKDFDDAVYATKTKTGGWKLYVAIADVSNYVRKDTALDLDAKKRSTSVYFPGYVIPMLPEKLSNELCSLQPKVDRYSLVCEMNISSNGALSRYKFYSAVIRSKARLTYTEVANLLDKKKNSIVEKSPEVIPSLFTLYDLYKILHQARDERGAIDFDTVETQILLDEHNHIESIVPRHRNDAHRLIEECMLIANTAAAKFMIKHKKTSPFRVHSEPKEEKMLALKKYLGSQGIHLSQGKDGKVTPQAISEMLESVKDRKNFDDIQLMTLRSMNQAVYSIDNQGHFGLAYKAYTHFTSPIRRYPDLVVHRLIKSTIDEYGYGGSDYKAGELAAICDNASNQERNADGASKQVENWLKCYFMKDYIGEVLDAHIAHINGLGIFAELKNMYIEGLIHVSAIKGDYYIFDEPKNILIGKRTNRVFRLGQEITVRVVRVDLDKIHIDFELVDSKTDPELEKSLTPRKSKRAKFKASRKRSERKKRAKKKKISELES</sequence>
<evidence type="ECO:0000256" key="5">
    <source>
        <dbReference type="ARBA" id="ARBA00022839"/>
    </source>
</evidence>
<dbReference type="SMART" id="SM00955">
    <property type="entry name" value="RNB"/>
    <property type="match status" value="1"/>
</dbReference>
<organism evidence="10 11">
    <name type="scientific">Francisella frigiditurris</name>
    <dbReference type="NCBI Taxonomy" id="1542390"/>
    <lineage>
        <taxon>Bacteria</taxon>
        <taxon>Pseudomonadati</taxon>
        <taxon>Pseudomonadota</taxon>
        <taxon>Gammaproteobacteria</taxon>
        <taxon>Thiotrichales</taxon>
        <taxon>Francisellaceae</taxon>
        <taxon>Francisella</taxon>
    </lineage>
</organism>
<dbReference type="CDD" id="cd04471">
    <property type="entry name" value="S1_RNase_R"/>
    <property type="match status" value="1"/>
</dbReference>
<dbReference type="GO" id="GO:0006402">
    <property type="term" value="P:mRNA catabolic process"/>
    <property type="evidence" value="ECO:0007669"/>
    <property type="project" value="TreeGrafter"/>
</dbReference>
<dbReference type="RefSeq" id="WP_071664637.1">
    <property type="nucleotide sequence ID" value="NZ_CP009654.1"/>
</dbReference>
<feature type="compositionally biased region" description="Basic residues" evidence="8">
    <location>
        <begin position="734"/>
        <end position="760"/>
    </location>
</feature>
<evidence type="ECO:0000259" key="9">
    <source>
        <dbReference type="PROSITE" id="PS50126"/>
    </source>
</evidence>
<protein>
    <recommendedName>
        <fullName evidence="7">Ribonuclease R</fullName>
        <shortName evidence="7">RNase R</shortName>
        <ecNumber evidence="7">3.1.13.1</ecNumber>
    </recommendedName>
</protein>
<comment type="similarity">
    <text evidence="7">Belongs to the RNR ribonuclease family. RNase R subfamily.</text>
</comment>
<name>A0A1J0KRU3_9GAMM</name>
<keyword evidence="11" id="KW-1185">Reference proteome</keyword>
<dbReference type="SUPFAM" id="SSF50249">
    <property type="entry name" value="Nucleic acid-binding proteins"/>
    <property type="match status" value="2"/>
</dbReference>
<feature type="region of interest" description="Disordered" evidence="8">
    <location>
        <begin position="727"/>
        <end position="766"/>
    </location>
</feature>
<proteinExistence type="inferred from homology"/>
<comment type="catalytic activity">
    <reaction evidence="1 7">
        <text>Exonucleolytic cleavage in the 3'- to 5'-direction to yield nucleoside 5'-phosphates.</text>
        <dbReference type="EC" id="3.1.13.1"/>
    </reaction>
</comment>
<evidence type="ECO:0000313" key="11">
    <source>
        <dbReference type="Proteomes" id="UP000182521"/>
    </source>
</evidence>
<dbReference type="EMBL" id="CP009654">
    <property type="protein sequence ID" value="APC96465.1"/>
    <property type="molecule type" value="Genomic_DNA"/>
</dbReference>
<evidence type="ECO:0000256" key="8">
    <source>
        <dbReference type="SAM" id="MobiDB-lite"/>
    </source>
</evidence>
<dbReference type="SMART" id="SM00316">
    <property type="entry name" value="S1"/>
    <property type="match status" value="1"/>
</dbReference>
<dbReference type="PANTHER" id="PTHR23355:SF9">
    <property type="entry name" value="DIS3-LIKE EXONUCLEASE 2"/>
    <property type="match status" value="1"/>
</dbReference>
<dbReference type="InterPro" id="IPR050180">
    <property type="entry name" value="RNR_Ribonuclease"/>
</dbReference>
<dbReference type="NCBIfam" id="TIGR02063">
    <property type="entry name" value="RNase_R"/>
    <property type="match status" value="1"/>
</dbReference>
<keyword evidence="2 7" id="KW-0963">Cytoplasm</keyword>
<dbReference type="GO" id="GO:0005829">
    <property type="term" value="C:cytosol"/>
    <property type="evidence" value="ECO:0007669"/>
    <property type="project" value="TreeGrafter"/>
</dbReference>
<evidence type="ECO:0000256" key="3">
    <source>
        <dbReference type="ARBA" id="ARBA00022722"/>
    </source>
</evidence>
<dbReference type="OrthoDB" id="9764149at2"/>
<dbReference type="Pfam" id="PF00773">
    <property type="entry name" value="RNB"/>
    <property type="match status" value="1"/>
</dbReference>
<dbReference type="GO" id="GO:0008859">
    <property type="term" value="F:exoribonuclease II activity"/>
    <property type="evidence" value="ECO:0007669"/>
    <property type="project" value="UniProtKB-UniRule"/>
</dbReference>
<dbReference type="InterPro" id="IPR022966">
    <property type="entry name" value="RNase_II/R_CS"/>
</dbReference>
<dbReference type="HAMAP" id="MF_01895">
    <property type="entry name" value="RNase_R"/>
    <property type="match status" value="1"/>
</dbReference>
<evidence type="ECO:0000313" key="10">
    <source>
        <dbReference type="EMBL" id="APC96465.1"/>
    </source>
</evidence>
<keyword evidence="3 7" id="KW-0540">Nuclease</keyword>
<dbReference type="EC" id="3.1.13.1" evidence="7"/>
<keyword evidence="5 7" id="KW-0269">Exonuclease</keyword>
<dbReference type="PROSITE" id="PS01175">
    <property type="entry name" value="RIBONUCLEASE_II"/>
    <property type="match status" value="1"/>
</dbReference>
<evidence type="ECO:0000256" key="7">
    <source>
        <dbReference type="HAMAP-Rule" id="MF_01895"/>
    </source>
</evidence>
<evidence type="ECO:0000256" key="4">
    <source>
        <dbReference type="ARBA" id="ARBA00022801"/>
    </source>
</evidence>
<dbReference type="Gene3D" id="2.40.50.140">
    <property type="entry name" value="Nucleic acid-binding proteins"/>
    <property type="match status" value="1"/>
</dbReference>
<evidence type="ECO:0000256" key="1">
    <source>
        <dbReference type="ARBA" id="ARBA00001849"/>
    </source>
</evidence>
<gene>
    <name evidence="7 10" type="primary">rnr</name>
    <name evidence="10" type="ORF">KX01_1785</name>
</gene>
<comment type="function">
    <text evidence="7">3'-5' exoribonuclease that releases 5'-nucleoside monophosphates and is involved in maturation of structured RNAs.</text>
</comment>
<dbReference type="AlphaFoldDB" id="A0A1J0KRU3"/>
<dbReference type="InterPro" id="IPR001900">
    <property type="entry name" value="RNase_II/R"/>
</dbReference>
<dbReference type="InterPro" id="IPR004476">
    <property type="entry name" value="RNase_II/RNase_R"/>
</dbReference>
<dbReference type="PROSITE" id="PS50126">
    <property type="entry name" value="S1"/>
    <property type="match status" value="1"/>
</dbReference>
<evidence type="ECO:0000256" key="2">
    <source>
        <dbReference type="ARBA" id="ARBA00022490"/>
    </source>
</evidence>
<dbReference type="GO" id="GO:0003723">
    <property type="term" value="F:RNA binding"/>
    <property type="evidence" value="ECO:0007669"/>
    <property type="project" value="UniProtKB-UniRule"/>
</dbReference>
<dbReference type="PANTHER" id="PTHR23355">
    <property type="entry name" value="RIBONUCLEASE"/>
    <property type="match status" value="1"/>
</dbReference>
<feature type="domain" description="S1 motif" evidence="9">
    <location>
        <begin position="640"/>
        <end position="721"/>
    </location>
</feature>
<keyword evidence="6 7" id="KW-0694">RNA-binding</keyword>
<dbReference type="InterPro" id="IPR012340">
    <property type="entry name" value="NA-bd_OB-fold"/>
</dbReference>
<comment type="subcellular location">
    <subcellularLocation>
        <location evidence="7">Cytoplasm</location>
    </subcellularLocation>
</comment>
<dbReference type="STRING" id="1542390.KX01_1785"/>
<dbReference type="NCBIfam" id="TIGR00358">
    <property type="entry name" value="3_prime_RNase"/>
    <property type="match status" value="1"/>
</dbReference>